<dbReference type="EMBL" id="JAAFOW010001056">
    <property type="protein sequence ID" value="KAF5262586.1"/>
    <property type="molecule type" value="Genomic_DNA"/>
</dbReference>
<dbReference type="Proteomes" id="UP000558688">
    <property type="component" value="Unassembled WGS sequence"/>
</dbReference>
<evidence type="ECO:0000256" key="1">
    <source>
        <dbReference type="SAM" id="MobiDB-lite"/>
    </source>
</evidence>
<name>A0A8H5AC22_FUSOX</name>
<proteinExistence type="predicted"/>
<evidence type="ECO:0000313" key="3">
    <source>
        <dbReference type="Proteomes" id="UP000558688"/>
    </source>
</evidence>
<gene>
    <name evidence="2" type="ORF">FOXYS1_6689</name>
</gene>
<comment type="caution">
    <text evidence="2">The sequence shown here is derived from an EMBL/GenBank/DDBJ whole genome shotgun (WGS) entry which is preliminary data.</text>
</comment>
<accession>A0A8H5AC22</accession>
<feature type="compositionally biased region" description="Basic and acidic residues" evidence="1">
    <location>
        <begin position="138"/>
        <end position="163"/>
    </location>
</feature>
<feature type="region of interest" description="Disordered" evidence="1">
    <location>
        <begin position="125"/>
        <end position="195"/>
    </location>
</feature>
<organism evidence="2 3">
    <name type="scientific">Fusarium oxysporum</name>
    <name type="common">Fusarium vascular wilt</name>
    <dbReference type="NCBI Taxonomy" id="5507"/>
    <lineage>
        <taxon>Eukaryota</taxon>
        <taxon>Fungi</taxon>
        <taxon>Dikarya</taxon>
        <taxon>Ascomycota</taxon>
        <taxon>Pezizomycotina</taxon>
        <taxon>Sordariomycetes</taxon>
        <taxon>Hypocreomycetidae</taxon>
        <taxon>Hypocreales</taxon>
        <taxon>Nectriaceae</taxon>
        <taxon>Fusarium</taxon>
        <taxon>Fusarium oxysporum species complex</taxon>
    </lineage>
</organism>
<protein>
    <submittedName>
        <fullName evidence="2">Uncharacterized protein</fullName>
    </submittedName>
</protein>
<dbReference type="AlphaFoldDB" id="A0A8H5AC22"/>
<sequence length="195" mass="21952">MGASTSSAHTGSISDNSYLLEWGCLTCSNVRRTETFLNVNRLEKDWQKAWKVSQPTVDDSMNAGEAKQRIQGAVDEMKKIKKKAEESVADVDPTLFTGNVDEASCARIEKLLVMSITYRPRAVETKKTKWNGRGRKGNQGEKQKPEAKAKETKAEKQKSEARTKAVNAKKQILTKEKKKYNARKSNRKKEQGKDT</sequence>
<evidence type="ECO:0000313" key="2">
    <source>
        <dbReference type="EMBL" id="KAF5262586.1"/>
    </source>
</evidence>
<reference evidence="2" key="1">
    <citation type="submission" date="2020-02" db="EMBL/GenBank/DDBJ databases">
        <title>Identification and distribution of gene clusters putatively required for synthesis of sphingolipid metabolism inhibitors in phylogenetically diverse species of the filamentous fungus Fusarium.</title>
        <authorList>
            <person name="Kim H.-S."/>
            <person name="Busman M."/>
            <person name="Brown D.W."/>
            <person name="Divon H."/>
            <person name="Uhlig S."/>
            <person name="Proctor R.H."/>
        </authorList>
    </citation>
    <scope>NUCLEOTIDE SEQUENCE [LARGE SCALE GENOMIC DNA]</scope>
    <source>
        <strain evidence="2">NRRL 39464</strain>
    </source>
</reference>
<feature type="compositionally biased region" description="Basic residues" evidence="1">
    <location>
        <begin position="176"/>
        <end position="187"/>
    </location>
</feature>